<comment type="caution">
    <text evidence="1">The sequence shown here is derived from an EMBL/GenBank/DDBJ whole genome shotgun (WGS) entry which is preliminary data.</text>
</comment>
<dbReference type="EMBL" id="BMCS01000003">
    <property type="protein sequence ID" value="GGF40397.1"/>
    <property type="molecule type" value="Genomic_DNA"/>
</dbReference>
<keyword evidence="2" id="KW-1185">Reference proteome</keyword>
<dbReference type="SUPFAM" id="SSF109854">
    <property type="entry name" value="DinB/YfiT-like putative metalloenzymes"/>
    <property type="match status" value="1"/>
</dbReference>
<gene>
    <name evidence="1" type="ORF">GCM10007298_40140</name>
</gene>
<dbReference type="InterPro" id="IPR034660">
    <property type="entry name" value="DinB/YfiT-like"/>
</dbReference>
<evidence type="ECO:0000313" key="1">
    <source>
        <dbReference type="EMBL" id="GGF40397.1"/>
    </source>
</evidence>
<dbReference type="RefSeq" id="WP_188492263.1">
    <property type="nucleotide sequence ID" value="NZ_BMCS01000003.1"/>
</dbReference>
<name>A0ABQ1V6N5_9NOCA</name>
<dbReference type="NCBIfam" id="TIGR03085">
    <property type="entry name" value="TIGR03085 family metal-binding protein"/>
    <property type="match status" value="1"/>
</dbReference>
<protein>
    <submittedName>
        <fullName evidence="1">TIGR03085 family protein</fullName>
    </submittedName>
</protein>
<dbReference type="InterPro" id="IPR017517">
    <property type="entry name" value="Maleyloyr_isom"/>
</dbReference>
<evidence type="ECO:0000313" key="2">
    <source>
        <dbReference type="Proteomes" id="UP000632454"/>
    </source>
</evidence>
<sequence length="206" mass="22102">MTAARAERAALVETLRLSGPDAPTLCEGWATRDITAHMVIREARLDAAPGILLPPLAGYTERVQKGYARRDWTGLVDQLAAGPPWYSPLRPLDRFVNAAEMFVHHEDVRRAVAGWTVRPLDPDLTAALRRPLPLIARKSLGSAPARVELRTPDGATVTTVGSGPTVTVTGEPGELLLFAFGRDEVACEFAGDEDAIAAVKASDRSA</sequence>
<reference evidence="2" key="1">
    <citation type="journal article" date="2019" name="Int. J. Syst. Evol. Microbiol.">
        <title>The Global Catalogue of Microorganisms (GCM) 10K type strain sequencing project: providing services to taxonomists for standard genome sequencing and annotation.</title>
        <authorList>
            <consortium name="The Broad Institute Genomics Platform"/>
            <consortium name="The Broad Institute Genome Sequencing Center for Infectious Disease"/>
            <person name="Wu L."/>
            <person name="Ma J."/>
        </authorList>
    </citation>
    <scope>NUCLEOTIDE SEQUENCE [LARGE SCALE GENOMIC DNA]</scope>
    <source>
        <strain evidence="2">CCM 7855</strain>
    </source>
</reference>
<dbReference type="Proteomes" id="UP000632454">
    <property type="component" value="Unassembled WGS sequence"/>
</dbReference>
<organism evidence="1 2">
    <name type="scientific">Williamsia phyllosphaerae</name>
    <dbReference type="NCBI Taxonomy" id="885042"/>
    <lineage>
        <taxon>Bacteria</taxon>
        <taxon>Bacillati</taxon>
        <taxon>Actinomycetota</taxon>
        <taxon>Actinomycetes</taxon>
        <taxon>Mycobacteriales</taxon>
        <taxon>Nocardiaceae</taxon>
        <taxon>Williamsia</taxon>
    </lineage>
</organism>
<dbReference type="NCBIfam" id="TIGR03083">
    <property type="entry name" value="maleylpyruvate isomerase family mycothiol-dependent enzyme"/>
    <property type="match status" value="1"/>
</dbReference>
<accession>A0ABQ1V6N5</accession>
<dbReference type="InterPro" id="IPR017519">
    <property type="entry name" value="CHP03085"/>
</dbReference>
<proteinExistence type="predicted"/>